<sequence>MCTVRSAGMRLTGFIAELKSSITYFRTTTVSDVLKRWI</sequence>
<organism evidence="1">
    <name type="scientific">Pseudoalteromonas luteoviolacea</name>
    <dbReference type="NCBI Taxonomy" id="43657"/>
    <lineage>
        <taxon>Bacteria</taxon>
        <taxon>Pseudomonadati</taxon>
        <taxon>Pseudomonadota</taxon>
        <taxon>Gammaproteobacteria</taxon>
        <taxon>Alteromonadales</taxon>
        <taxon>Pseudoalteromonadaceae</taxon>
        <taxon>Pseudoalteromonas</taxon>
    </lineage>
</organism>
<dbReference type="AlphaFoldDB" id="A0A023PZX0"/>
<dbReference type="EMBL" id="KF724688">
    <property type="protein sequence ID" value="AHX39788.1"/>
    <property type="molecule type" value="Genomic_DNA"/>
</dbReference>
<protein>
    <submittedName>
        <fullName evidence="1">Uncharacterized protein</fullName>
    </submittedName>
</protein>
<name>A0A023PZX0_9GAMM</name>
<accession>A0A023PZX0</accession>
<proteinExistence type="predicted"/>
<evidence type="ECO:0000313" key="1">
    <source>
        <dbReference type="EMBL" id="AHX39788.1"/>
    </source>
</evidence>
<reference evidence="1" key="1">
    <citation type="journal article" date="2014" name="Science">
        <title>Marine tubeworm metamorphosis induced by arrays of bacterial phage tail-like structures.</title>
        <authorList>
            <person name="Shikuma N.J."/>
            <person name="Pilhofer M."/>
            <person name="Weiss G.L."/>
            <person name="Hadfield M.G."/>
            <person name="Jensen G.J."/>
            <person name="Newman D.K."/>
        </authorList>
    </citation>
    <scope>NUCLEOTIDE SEQUENCE</scope>
    <source>
        <strain evidence="1">HI1</strain>
    </source>
</reference>